<evidence type="ECO:0000313" key="2">
    <source>
        <dbReference type="EMBL" id="PSS14922.1"/>
    </source>
</evidence>
<dbReference type="RefSeq" id="XP_024719521.1">
    <property type="nucleotide sequence ID" value="XM_024864252.1"/>
</dbReference>
<feature type="compositionally biased region" description="Low complexity" evidence="1">
    <location>
        <begin position="92"/>
        <end position="110"/>
    </location>
</feature>
<sequence length="198" mass="22498">MSRMDNIVDDGEAPSNDYKFQAITVDKKRKLWKPKKNDSDWDLAMPKPQHFQDILKLREIMAQKGRRITSITNRQRSHAELRQMARPRESSIPENEASAASSSTPTSNSSRHNLPNQLQSRPDLEDFNSKIIGIVPERYMDESDNSPEKNSGFRKSKSVDIESKEPKAWADEGLTRQDIARPYLSMASSSAGPSKRPL</sequence>
<organism evidence="2 3">
    <name type="scientific">Amorphotheca resinae ATCC 22711</name>
    <dbReference type="NCBI Taxonomy" id="857342"/>
    <lineage>
        <taxon>Eukaryota</taxon>
        <taxon>Fungi</taxon>
        <taxon>Dikarya</taxon>
        <taxon>Ascomycota</taxon>
        <taxon>Pezizomycotina</taxon>
        <taxon>Leotiomycetes</taxon>
        <taxon>Helotiales</taxon>
        <taxon>Amorphothecaceae</taxon>
        <taxon>Amorphotheca</taxon>
    </lineage>
</organism>
<name>A0A2T3AY23_AMORE</name>
<protein>
    <submittedName>
        <fullName evidence="2">Uncharacterized protein</fullName>
    </submittedName>
</protein>
<feature type="compositionally biased region" description="Basic and acidic residues" evidence="1">
    <location>
        <begin position="157"/>
        <end position="179"/>
    </location>
</feature>
<feature type="compositionally biased region" description="Basic and acidic residues" evidence="1">
    <location>
        <begin position="77"/>
        <end position="91"/>
    </location>
</feature>
<feature type="compositionally biased region" description="Polar residues" evidence="1">
    <location>
        <begin position="111"/>
        <end position="120"/>
    </location>
</feature>
<reference evidence="2 3" key="1">
    <citation type="journal article" date="2018" name="New Phytol.">
        <title>Comparative genomics and transcriptomics depict ericoid mycorrhizal fungi as versatile saprotrophs and plant mutualists.</title>
        <authorList>
            <person name="Martino E."/>
            <person name="Morin E."/>
            <person name="Grelet G.A."/>
            <person name="Kuo A."/>
            <person name="Kohler A."/>
            <person name="Daghino S."/>
            <person name="Barry K.W."/>
            <person name="Cichocki N."/>
            <person name="Clum A."/>
            <person name="Dockter R.B."/>
            <person name="Hainaut M."/>
            <person name="Kuo R.C."/>
            <person name="LaButti K."/>
            <person name="Lindahl B.D."/>
            <person name="Lindquist E.A."/>
            <person name="Lipzen A."/>
            <person name="Khouja H.R."/>
            <person name="Magnuson J."/>
            <person name="Murat C."/>
            <person name="Ohm R.A."/>
            <person name="Singer S.W."/>
            <person name="Spatafora J.W."/>
            <person name="Wang M."/>
            <person name="Veneault-Fourrey C."/>
            <person name="Henrissat B."/>
            <person name="Grigoriev I.V."/>
            <person name="Martin F.M."/>
            <person name="Perotto S."/>
        </authorList>
    </citation>
    <scope>NUCLEOTIDE SEQUENCE [LARGE SCALE GENOMIC DNA]</scope>
    <source>
        <strain evidence="2 3">ATCC 22711</strain>
    </source>
</reference>
<evidence type="ECO:0000256" key="1">
    <source>
        <dbReference type="SAM" id="MobiDB-lite"/>
    </source>
</evidence>
<dbReference type="AlphaFoldDB" id="A0A2T3AY23"/>
<dbReference type="OrthoDB" id="3538597at2759"/>
<accession>A0A2T3AY23</accession>
<proteinExistence type="predicted"/>
<dbReference type="GeneID" id="36572333"/>
<gene>
    <name evidence="2" type="ORF">M430DRAFT_20232</name>
</gene>
<dbReference type="InParanoid" id="A0A2T3AY23"/>
<dbReference type="EMBL" id="KZ679013">
    <property type="protein sequence ID" value="PSS14922.1"/>
    <property type="molecule type" value="Genomic_DNA"/>
</dbReference>
<feature type="region of interest" description="Disordered" evidence="1">
    <location>
        <begin position="65"/>
        <end position="198"/>
    </location>
</feature>
<evidence type="ECO:0000313" key="3">
    <source>
        <dbReference type="Proteomes" id="UP000241818"/>
    </source>
</evidence>
<dbReference type="Proteomes" id="UP000241818">
    <property type="component" value="Unassembled WGS sequence"/>
</dbReference>
<keyword evidence="3" id="KW-1185">Reference proteome</keyword>